<evidence type="ECO:0000256" key="3">
    <source>
        <dbReference type="ARBA" id="ARBA00022777"/>
    </source>
</evidence>
<dbReference type="GO" id="GO:0004674">
    <property type="term" value="F:protein serine/threonine kinase activity"/>
    <property type="evidence" value="ECO:0007669"/>
    <property type="project" value="TreeGrafter"/>
</dbReference>
<dbReference type="PROSITE" id="PS50011">
    <property type="entry name" value="PROTEIN_KINASE_DOM"/>
    <property type="match status" value="1"/>
</dbReference>
<dbReference type="EMBL" id="MH908895">
    <property type="protein sequence ID" value="AYM53163.1"/>
    <property type="molecule type" value="Genomic_DNA"/>
</dbReference>
<dbReference type="PANTHER" id="PTHR43289:SF6">
    <property type="entry name" value="SERINE_THREONINE-PROTEIN KINASE NEKL-3"/>
    <property type="match status" value="1"/>
</dbReference>
<feature type="region of interest" description="Disordered" evidence="6">
    <location>
        <begin position="1"/>
        <end position="30"/>
    </location>
</feature>
<evidence type="ECO:0000256" key="5">
    <source>
        <dbReference type="PROSITE-ProRule" id="PRU10141"/>
    </source>
</evidence>
<dbReference type="AlphaFoldDB" id="A0A3S7UWR0"/>
<feature type="domain" description="Protein kinase" evidence="7">
    <location>
        <begin position="59"/>
        <end position="329"/>
    </location>
</feature>
<dbReference type="Gene3D" id="1.25.40.10">
    <property type="entry name" value="Tetratricopeptide repeat domain"/>
    <property type="match status" value="2"/>
</dbReference>
<feature type="compositionally biased region" description="Acidic residues" evidence="6">
    <location>
        <begin position="13"/>
        <end position="25"/>
    </location>
</feature>
<protein>
    <submittedName>
        <fullName evidence="8">Serine/threonine kinase family protein</fullName>
    </submittedName>
</protein>
<dbReference type="PROSITE" id="PS00107">
    <property type="entry name" value="PROTEIN_KINASE_ATP"/>
    <property type="match status" value="1"/>
</dbReference>
<dbReference type="GO" id="GO:0005524">
    <property type="term" value="F:ATP binding"/>
    <property type="evidence" value="ECO:0007669"/>
    <property type="project" value="UniProtKB-UniRule"/>
</dbReference>
<dbReference type="Gene3D" id="1.10.510.10">
    <property type="entry name" value="Transferase(Phosphotransferase) domain 1"/>
    <property type="match status" value="1"/>
</dbReference>
<dbReference type="InterPro" id="IPR011990">
    <property type="entry name" value="TPR-like_helical_dom_sf"/>
</dbReference>
<dbReference type="InterPro" id="IPR011009">
    <property type="entry name" value="Kinase-like_dom_sf"/>
</dbReference>
<dbReference type="SUPFAM" id="SSF56112">
    <property type="entry name" value="Protein kinase-like (PK-like)"/>
    <property type="match status" value="1"/>
</dbReference>
<feature type="binding site" evidence="5">
    <location>
        <position position="94"/>
    </location>
    <ligand>
        <name>ATP</name>
        <dbReference type="ChEBI" id="CHEBI:30616"/>
    </ligand>
</feature>
<keyword evidence="2 5" id="KW-0547">Nucleotide-binding</keyword>
<proteinExistence type="predicted"/>
<evidence type="ECO:0000259" key="7">
    <source>
        <dbReference type="PROSITE" id="PS50011"/>
    </source>
</evidence>
<evidence type="ECO:0000256" key="1">
    <source>
        <dbReference type="ARBA" id="ARBA00022679"/>
    </source>
</evidence>
<reference evidence="8" key="1">
    <citation type="journal article" date="2018" name="J. Ind. Microbiol. Biotechnol.">
        <title>Genome mining reveals uncommon alkylpyrones as type III PKS products from myxobacteria.</title>
        <authorList>
            <person name="Hug J.J."/>
            <person name="Panter F."/>
            <person name="Krug D."/>
            <person name="Muller R."/>
        </authorList>
    </citation>
    <scope>NUCLEOTIDE SEQUENCE</scope>
    <source>
        <strain evidence="8">MNa10638</strain>
    </source>
</reference>
<dbReference type="CDD" id="cd14014">
    <property type="entry name" value="STKc_PknB_like"/>
    <property type="match status" value="1"/>
</dbReference>
<evidence type="ECO:0000256" key="2">
    <source>
        <dbReference type="ARBA" id="ARBA00022741"/>
    </source>
</evidence>
<dbReference type="PANTHER" id="PTHR43289">
    <property type="entry name" value="MITOGEN-ACTIVATED PROTEIN KINASE KINASE KINASE 20-RELATED"/>
    <property type="match status" value="1"/>
</dbReference>
<dbReference type="Gene3D" id="3.30.200.20">
    <property type="entry name" value="Phosphorylase Kinase, domain 1"/>
    <property type="match status" value="1"/>
</dbReference>
<dbReference type="InterPro" id="IPR008271">
    <property type="entry name" value="Ser/Thr_kinase_AS"/>
</dbReference>
<evidence type="ECO:0000256" key="4">
    <source>
        <dbReference type="ARBA" id="ARBA00022840"/>
    </source>
</evidence>
<dbReference type="Pfam" id="PF00069">
    <property type="entry name" value="Pkinase"/>
    <property type="match status" value="1"/>
</dbReference>
<dbReference type="SUPFAM" id="SSF48452">
    <property type="entry name" value="TPR-like"/>
    <property type="match status" value="3"/>
</dbReference>
<evidence type="ECO:0000313" key="8">
    <source>
        <dbReference type="EMBL" id="AYM53163.1"/>
    </source>
</evidence>
<name>A0A3S7UWR0_9BACT</name>
<keyword evidence="4 5" id="KW-0067">ATP-binding</keyword>
<sequence length="971" mass="104367">MRDPDTSAPTDATGEDPGDEGDDTDPSAGLFSDFEQRRLVANARRALFGRAPTLSIGRYRVERRLGAGGMGEVYLAIDDSLERKVAVKRVRAGKVDAREQERLRREALALARLSHPHVVQVYEIGEHEAQTFIAMEYVEGVTLTAWLAEAPRSWQEILERFLAAGRGLAAIHEAGLVHRDFKPDNVLVGTDDSLRVADLGLALVGDAREPAIGPTESSALERTSRLSTSGAIMGTLRYMPREQILGEAVDARSDQFCFCLALYEALWGRPPFALDTVKARLAALEAGPTPPPRTAAPTRLWTILRRGLAPDPARRWPDMASLLAALERVPRRRRALRRGGVLAALATVALGVAALLYEPAMPVDPCLELERELGGVWDDPRRAALQDRAFAGAHSEDSRARVLAGLDHWADAWVIEREQLCRAREDRSAAPALADAREACLTRQRARVRALVELLGEGDGDTLAHAVVAVAQLPTPRGCADGLALMGVEAPPPDAIEAVAVARADLDRAHEMRLLGRGEASLALASQTTTVAEALGYAPLLAEARTELGKAELLAGSLTRGVEQLREAVDLAEANHHDELAADLWLELALRSVTDLGDLEAGARDLRRAEVADARAPLASTRRAARLAFTRAQLADAGGDAAQAEAALEEALVLAREAEAHEDTGVDASAYQVGLAQLVERRDPDRGIALLREALADTQQRLGPNHPRTAEVTHQLGEALLRGGEVDEATTILERAVAIWTAAQSRPHRSLAMAERSLAQLALRRGALDEAEAHARAQAEVQAAILPPDHVERGDPELLLAIIEGVRGRREAALAHCQTALTLWEPKLPAGDRRLSRARSEAAAHLLALARFDEAAAIYRRVIADGDPANVAAARIGLAELALRHGRPAEALAELQALDALLDTAPDALGGNALARALLLALTRRRLGQSTQAEVKALAAARASTPITQAQLDAWLEELAVSHRERSVLGL</sequence>
<dbReference type="InterPro" id="IPR017441">
    <property type="entry name" value="Protein_kinase_ATP_BS"/>
</dbReference>
<keyword evidence="3 8" id="KW-0418">Kinase</keyword>
<organism evidence="8">
    <name type="scientific">Pseudenhygromyxa salsuginis</name>
    <dbReference type="NCBI Taxonomy" id="442868"/>
    <lineage>
        <taxon>Bacteria</taxon>
        <taxon>Pseudomonadati</taxon>
        <taxon>Myxococcota</taxon>
        <taxon>Polyangia</taxon>
        <taxon>Nannocystales</taxon>
        <taxon>Nannocystaceae</taxon>
        <taxon>Pseudenhygromyxa</taxon>
    </lineage>
</organism>
<keyword evidence="1" id="KW-0808">Transferase</keyword>
<dbReference type="Pfam" id="PF13424">
    <property type="entry name" value="TPR_12"/>
    <property type="match status" value="1"/>
</dbReference>
<accession>A0A3S7UWR0</accession>
<dbReference type="InterPro" id="IPR000719">
    <property type="entry name" value="Prot_kinase_dom"/>
</dbReference>
<dbReference type="PROSITE" id="PS00108">
    <property type="entry name" value="PROTEIN_KINASE_ST"/>
    <property type="match status" value="1"/>
</dbReference>
<evidence type="ECO:0000256" key="6">
    <source>
        <dbReference type="SAM" id="MobiDB-lite"/>
    </source>
</evidence>